<dbReference type="Gene3D" id="1.10.4160.10">
    <property type="entry name" value="Hydantoin permease"/>
    <property type="match status" value="1"/>
</dbReference>
<evidence type="ECO:0000313" key="10">
    <source>
        <dbReference type="EMBL" id="VUC31072.1"/>
    </source>
</evidence>
<feature type="transmembrane region" description="Helical" evidence="9">
    <location>
        <begin position="198"/>
        <end position="219"/>
    </location>
</feature>
<feature type="transmembrane region" description="Helical" evidence="9">
    <location>
        <begin position="396"/>
        <end position="414"/>
    </location>
</feature>
<keyword evidence="6 7" id="KW-0472">Membrane</keyword>
<feature type="transmembrane region" description="Helical" evidence="9">
    <location>
        <begin position="159"/>
        <end position="178"/>
    </location>
</feature>
<protein>
    <recommendedName>
        <fullName evidence="12">Purine-cytosine permease</fullName>
    </recommendedName>
</protein>
<organism evidence="10 11">
    <name type="scientific">Bionectria ochroleuca</name>
    <name type="common">Gliocladium roseum</name>
    <dbReference type="NCBI Taxonomy" id="29856"/>
    <lineage>
        <taxon>Eukaryota</taxon>
        <taxon>Fungi</taxon>
        <taxon>Dikarya</taxon>
        <taxon>Ascomycota</taxon>
        <taxon>Pezizomycotina</taxon>
        <taxon>Sordariomycetes</taxon>
        <taxon>Hypocreomycetidae</taxon>
        <taxon>Hypocreales</taxon>
        <taxon>Bionectriaceae</taxon>
        <taxon>Clonostachys</taxon>
    </lineage>
</organism>
<feature type="transmembrane region" description="Helical" evidence="9">
    <location>
        <begin position="117"/>
        <end position="138"/>
    </location>
</feature>
<sequence length="533" mass="57844">MALSHSNSAEHNGAPLSKATSSAASDSKMKQPVVDSQQVQVKAEPQTGEVVDIEAGFLTKTRIWIQKVGAEESGIERVPEDARIKQSPWSLFLVFFSANCCTATLALGYLGPATFGLGWWDSFLCILFFNLLGSLFPAAVARFGNRTGLRTMAVPRYSFGWWPTKVLAVLNIITQIGWGIVNDLSGTSILYDVGDGKLPSAVCVVIIGLIAIIVAALGYKYIHIYERYSWIFMCICFAILAGFGAKDFVNLPMGTGQTELSSVLGFGTVIFGFQIAWILIAADYSVYMEENTNDWAVFGCAYGGLFVGQFFIEILGAAIGTLILSPDARFQEAYDRAGMGGLMGAVFAGHGDGVRGLGKLVEAILSLSTAAVIVCGIYSIGLSAQLTSEKALRVPRIIWSLLGGIIFLVCAIAGRDHLEAVMTNFLNMCAYYLTPLTTIILVEHFVWHRGWSYNLEAWNDRHKLPLGIAASVSAIIGTVIALMCMSQTWWIGPIALAIGGSEAGTDISWMLALGVTTVLYIPLRYWELRKWGR</sequence>
<feature type="transmembrane region" description="Helical" evidence="9">
    <location>
        <begin position="430"/>
        <end position="447"/>
    </location>
</feature>
<evidence type="ECO:0000256" key="1">
    <source>
        <dbReference type="ARBA" id="ARBA00004141"/>
    </source>
</evidence>
<dbReference type="EMBL" id="CABFNS010000829">
    <property type="protein sequence ID" value="VUC31072.1"/>
    <property type="molecule type" value="Genomic_DNA"/>
</dbReference>
<keyword evidence="4 9" id="KW-0812">Transmembrane</keyword>
<feature type="transmembrane region" description="Helical" evidence="9">
    <location>
        <begin position="296"/>
        <end position="324"/>
    </location>
</feature>
<evidence type="ECO:0000256" key="4">
    <source>
        <dbReference type="ARBA" id="ARBA00022692"/>
    </source>
</evidence>
<dbReference type="InterPro" id="IPR001248">
    <property type="entry name" value="Pur-cyt_permease"/>
</dbReference>
<dbReference type="Pfam" id="PF02133">
    <property type="entry name" value="Transp_cyt_pur"/>
    <property type="match status" value="1"/>
</dbReference>
<evidence type="ECO:0000256" key="5">
    <source>
        <dbReference type="ARBA" id="ARBA00022989"/>
    </source>
</evidence>
<dbReference type="PANTHER" id="PTHR31806:SF1">
    <property type="entry name" value="PURINE-CYTOSINE PERMEASE FCY2-RELATED"/>
    <property type="match status" value="1"/>
</dbReference>
<evidence type="ECO:0008006" key="12">
    <source>
        <dbReference type="Google" id="ProtNLM"/>
    </source>
</evidence>
<name>A0ABY6UIL3_BIOOC</name>
<evidence type="ECO:0000256" key="6">
    <source>
        <dbReference type="ARBA" id="ARBA00023136"/>
    </source>
</evidence>
<evidence type="ECO:0000256" key="9">
    <source>
        <dbReference type="SAM" id="Phobius"/>
    </source>
</evidence>
<dbReference type="PIRSF" id="PIRSF002744">
    <property type="entry name" value="Pur-cyt_permease"/>
    <property type="match status" value="1"/>
</dbReference>
<keyword evidence="5 9" id="KW-1133">Transmembrane helix</keyword>
<dbReference type="InterPro" id="IPR026030">
    <property type="entry name" value="Pur-cyt_permease_Fcy2/21/22"/>
</dbReference>
<feature type="transmembrane region" description="Helical" evidence="9">
    <location>
        <begin position="363"/>
        <end position="384"/>
    </location>
</feature>
<feature type="transmembrane region" description="Helical" evidence="9">
    <location>
        <begin position="228"/>
        <end position="245"/>
    </location>
</feature>
<evidence type="ECO:0000256" key="2">
    <source>
        <dbReference type="ARBA" id="ARBA00008974"/>
    </source>
</evidence>
<evidence type="ECO:0000256" key="8">
    <source>
        <dbReference type="SAM" id="MobiDB-lite"/>
    </source>
</evidence>
<dbReference type="PANTHER" id="PTHR31806">
    <property type="entry name" value="PURINE-CYTOSINE PERMEASE FCY2-RELATED"/>
    <property type="match status" value="1"/>
</dbReference>
<feature type="transmembrane region" description="Helical" evidence="9">
    <location>
        <begin position="468"/>
        <end position="492"/>
    </location>
</feature>
<feature type="compositionally biased region" description="Polar residues" evidence="8">
    <location>
        <begin position="1"/>
        <end position="10"/>
    </location>
</feature>
<evidence type="ECO:0000256" key="3">
    <source>
        <dbReference type="ARBA" id="ARBA00022448"/>
    </source>
</evidence>
<comment type="similarity">
    <text evidence="2 7">Belongs to the purine-cytosine permease (2.A.39) family.</text>
</comment>
<feature type="compositionally biased region" description="Low complexity" evidence="8">
    <location>
        <begin position="17"/>
        <end position="26"/>
    </location>
</feature>
<evidence type="ECO:0000313" key="11">
    <source>
        <dbReference type="Proteomes" id="UP000766486"/>
    </source>
</evidence>
<reference evidence="10 11" key="1">
    <citation type="submission" date="2019-06" db="EMBL/GenBank/DDBJ databases">
        <authorList>
            <person name="Broberg M."/>
        </authorList>
    </citation>
    <scope>NUCLEOTIDE SEQUENCE [LARGE SCALE GENOMIC DNA]</scope>
</reference>
<keyword evidence="3 7" id="KW-0813">Transport</keyword>
<evidence type="ECO:0000256" key="7">
    <source>
        <dbReference type="PIRNR" id="PIRNR002744"/>
    </source>
</evidence>
<comment type="caution">
    <text evidence="10">The sequence shown here is derived from an EMBL/GenBank/DDBJ whole genome shotgun (WGS) entry which is preliminary data.</text>
</comment>
<feature type="transmembrane region" description="Helical" evidence="9">
    <location>
        <begin position="265"/>
        <end position="284"/>
    </location>
</feature>
<feature type="region of interest" description="Disordered" evidence="8">
    <location>
        <begin position="1"/>
        <end position="41"/>
    </location>
</feature>
<comment type="subcellular location">
    <subcellularLocation>
        <location evidence="1">Membrane</location>
        <topology evidence="1">Multi-pass membrane protein</topology>
    </subcellularLocation>
</comment>
<feature type="transmembrane region" description="Helical" evidence="9">
    <location>
        <begin position="91"/>
        <end position="111"/>
    </location>
</feature>
<feature type="transmembrane region" description="Helical" evidence="9">
    <location>
        <begin position="507"/>
        <end position="526"/>
    </location>
</feature>
<accession>A0ABY6UIL3</accession>
<gene>
    <name evidence="10" type="ORF">CLO192961_LOCUS299316</name>
</gene>
<dbReference type="Proteomes" id="UP000766486">
    <property type="component" value="Unassembled WGS sequence"/>
</dbReference>
<proteinExistence type="inferred from homology"/>
<keyword evidence="11" id="KW-1185">Reference proteome</keyword>